<dbReference type="PROSITE" id="PS00211">
    <property type="entry name" value="ABC_TRANSPORTER_1"/>
    <property type="match status" value="1"/>
</dbReference>
<dbReference type="SUPFAM" id="SSF52540">
    <property type="entry name" value="P-loop containing nucleoside triphosphate hydrolases"/>
    <property type="match status" value="1"/>
</dbReference>
<keyword evidence="3" id="KW-0813">Transport</keyword>
<dbReference type="RefSeq" id="WP_201331230.1">
    <property type="nucleotide sequence ID" value="NZ_BOCG01000345.1"/>
</dbReference>
<sequence>MPEERKKILEVKHLKQYFKNGRNVTKGVDDVSFDIYEGEVFGLVGESGSGKTTTGRSILQLYKPTAGEVLFEGKDVTKLRGRDEQLAFRRDAQMIFQDPYASLNPRMTVEDIIAEGLDIHHLVNSKEERRKRVEDLLETVGLNRNHASRFPHEFSGGQRQRIGIARALAVEPKFIVADEPISALDVSIQAQVVNLMIDLKKQRDLTYLFIAHDLSMVKFISDRIGVMHYGKLLEVGSADEVYDHPLHDYTKSLISAVPQPDPEIERSRKRIDYEYGKFEGDGKDDQRTMHEIRPGHFVKCTDDEVAYYEKVAQSYEK</sequence>
<keyword evidence="10" id="KW-1185">Reference proteome</keyword>
<dbReference type="InterPro" id="IPR017871">
    <property type="entry name" value="ABC_transporter-like_CS"/>
</dbReference>
<dbReference type="GO" id="GO:0005524">
    <property type="term" value="F:ATP binding"/>
    <property type="evidence" value="ECO:0007669"/>
    <property type="project" value="UniProtKB-KW"/>
</dbReference>
<dbReference type="InterPro" id="IPR027417">
    <property type="entry name" value="P-loop_NTPase"/>
</dbReference>
<evidence type="ECO:0000256" key="7">
    <source>
        <dbReference type="ARBA" id="ARBA00022927"/>
    </source>
</evidence>
<dbReference type="CDD" id="cd03257">
    <property type="entry name" value="ABC_NikE_OppD_transporters"/>
    <property type="match status" value="1"/>
</dbReference>
<evidence type="ECO:0000256" key="1">
    <source>
        <dbReference type="ARBA" id="ARBA00004202"/>
    </source>
</evidence>
<protein>
    <submittedName>
        <fullName evidence="9">ABC transporter ATP-binding protein</fullName>
    </submittedName>
</protein>
<keyword evidence="5 9" id="KW-0067">ATP-binding</keyword>
<comment type="subcellular location">
    <subcellularLocation>
        <location evidence="1">Cell membrane</location>
        <topology evidence="1">Peripheral membrane protein</topology>
    </subcellularLocation>
</comment>
<evidence type="ECO:0000256" key="4">
    <source>
        <dbReference type="ARBA" id="ARBA00022741"/>
    </source>
</evidence>
<keyword evidence="6" id="KW-0571">Peptide transport</keyword>
<dbReference type="Gene3D" id="3.40.50.300">
    <property type="entry name" value="P-loop containing nucleotide triphosphate hydrolases"/>
    <property type="match status" value="1"/>
</dbReference>
<dbReference type="Pfam" id="PF00005">
    <property type="entry name" value="ABC_tran"/>
    <property type="match status" value="1"/>
</dbReference>
<keyword evidence="7" id="KW-0653">Protein transport</keyword>
<keyword evidence="4" id="KW-0547">Nucleotide-binding</keyword>
<reference evidence="10" key="1">
    <citation type="submission" date="2021-01" db="EMBL/GenBank/DDBJ databases">
        <title>Draft genome sequence of Nasalis larvatus strain YZ03.</title>
        <authorList>
            <person name="Suzuki-Hashido N."/>
            <person name="Tsuchida S."/>
            <person name="Hayakawa T."/>
        </authorList>
    </citation>
    <scope>NUCLEOTIDE SEQUENCE [LARGE SCALE GENOMIC DNA]</scope>
    <source>
        <strain evidence="10">YZ03</strain>
    </source>
</reference>
<dbReference type="InterPro" id="IPR003439">
    <property type="entry name" value="ABC_transporter-like_ATP-bd"/>
</dbReference>
<dbReference type="PANTHER" id="PTHR43776:SF7">
    <property type="entry name" value="D,D-DIPEPTIDE TRANSPORT ATP-BINDING PROTEIN DDPF-RELATED"/>
    <property type="match status" value="1"/>
</dbReference>
<evidence type="ECO:0000256" key="2">
    <source>
        <dbReference type="ARBA" id="ARBA00005417"/>
    </source>
</evidence>
<accession>A0ABQ3W7N1</accession>
<evidence type="ECO:0000256" key="3">
    <source>
        <dbReference type="ARBA" id="ARBA00022448"/>
    </source>
</evidence>
<dbReference type="InterPro" id="IPR003593">
    <property type="entry name" value="AAA+_ATPase"/>
</dbReference>
<proteinExistence type="inferred from homology"/>
<comment type="similarity">
    <text evidence="2">Belongs to the ABC transporter superfamily.</text>
</comment>
<dbReference type="Proteomes" id="UP000616547">
    <property type="component" value="Unassembled WGS sequence"/>
</dbReference>
<dbReference type="PANTHER" id="PTHR43776">
    <property type="entry name" value="TRANSPORT ATP-BINDING PROTEIN"/>
    <property type="match status" value="1"/>
</dbReference>
<comment type="caution">
    <text evidence="9">The sequence shown here is derived from an EMBL/GenBank/DDBJ whole genome shotgun (WGS) entry which is preliminary data.</text>
</comment>
<organism evidence="9 10">
    <name type="scientific">Lactobacillus nasalidis</name>
    <dbReference type="NCBI Taxonomy" id="2797258"/>
    <lineage>
        <taxon>Bacteria</taxon>
        <taxon>Bacillati</taxon>
        <taxon>Bacillota</taxon>
        <taxon>Bacilli</taxon>
        <taxon>Lactobacillales</taxon>
        <taxon>Lactobacillaceae</taxon>
        <taxon>Lactobacillus</taxon>
    </lineage>
</organism>
<evidence type="ECO:0000313" key="10">
    <source>
        <dbReference type="Proteomes" id="UP000616547"/>
    </source>
</evidence>
<dbReference type="EMBL" id="BOCI01000144">
    <property type="protein sequence ID" value="GHW00887.1"/>
    <property type="molecule type" value="Genomic_DNA"/>
</dbReference>
<dbReference type="InterPro" id="IPR013563">
    <property type="entry name" value="Oligopep_ABC_C"/>
</dbReference>
<dbReference type="InterPro" id="IPR050319">
    <property type="entry name" value="ABC_transp_ATP-bind"/>
</dbReference>
<evidence type="ECO:0000313" key="9">
    <source>
        <dbReference type="EMBL" id="GHW00887.1"/>
    </source>
</evidence>
<evidence type="ECO:0000256" key="5">
    <source>
        <dbReference type="ARBA" id="ARBA00022840"/>
    </source>
</evidence>
<feature type="domain" description="ABC transporter" evidence="8">
    <location>
        <begin position="9"/>
        <end position="254"/>
    </location>
</feature>
<name>A0ABQ3W7N1_9LACO</name>
<gene>
    <name evidence="9" type="primary">oppF</name>
    <name evidence="9" type="ORF">lacNasYZ03_05740</name>
</gene>
<evidence type="ECO:0000256" key="6">
    <source>
        <dbReference type="ARBA" id="ARBA00022856"/>
    </source>
</evidence>
<dbReference type="Pfam" id="PF08352">
    <property type="entry name" value="oligo_HPY"/>
    <property type="match status" value="1"/>
</dbReference>
<dbReference type="SMART" id="SM00382">
    <property type="entry name" value="AAA"/>
    <property type="match status" value="1"/>
</dbReference>
<evidence type="ECO:0000259" key="8">
    <source>
        <dbReference type="PROSITE" id="PS50893"/>
    </source>
</evidence>
<dbReference type="PROSITE" id="PS50893">
    <property type="entry name" value="ABC_TRANSPORTER_2"/>
    <property type="match status" value="1"/>
</dbReference>